<accession>A0A565AUP8</accession>
<keyword evidence="12" id="KW-0325">Glycoprotein</keyword>
<feature type="domain" description="FAD-binding PCMH-type" evidence="14">
    <location>
        <begin position="72"/>
        <end position="204"/>
    </location>
</feature>
<evidence type="ECO:0000256" key="11">
    <source>
        <dbReference type="ARBA" id="ARBA00023157"/>
    </source>
</evidence>
<dbReference type="InterPro" id="IPR036318">
    <property type="entry name" value="FAD-bd_PCMH-like_sf"/>
</dbReference>
<evidence type="ECO:0000256" key="4">
    <source>
        <dbReference type="ARBA" id="ARBA00022512"/>
    </source>
</evidence>
<dbReference type="Gene3D" id="3.30.465.10">
    <property type="match status" value="1"/>
</dbReference>
<reference evidence="15" key="1">
    <citation type="submission" date="2019-07" db="EMBL/GenBank/DDBJ databases">
        <authorList>
            <person name="Dittberner H."/>
        </authorList>
    </citation>
    <scope>NUCLEOTIDE SEQUENCE [LARGE SCALE GENOMIC DNA]</scope>
</reference>
<dbReference type="EMBL" id="CABITT030000001">
    <property type="protein sequence ID" value="VVA93121.1"/>
    <property type="molecule type" value="Genomic_DNA"/>
</dbReference>
<evidence type="ECO:0000313" key="15">
    <source>
        <dbReference type="EMBL" id="VVA93121.1"/>
    </source>
</evidence>
<evidence type="ECO:0000259" key="14">
    <source>
        <dbReference type="PROSITE" id="PS51387"/>
    </source>
</evidence>
<comment type="cofactor">
    <cofactor evidence="1">
        <name>FAD</name>
        <dbReference type="ChEBI" id="CHEBI:57692"/>
    </cofactor>
</comment>
<evidence type="ECO:0000256" key="7">
    <source>
        <dbReference type="ARBA" id="ARBA00022729"/>
    </source>
</evidence>
<feature type="signal peptide" evidence="13">
    <location>
        <begin position="1"/>
        <end position="19"/>
    </location>
</feature>
<dbReference type="FunFam" id="3.30.43.10:FF:000004">
    <property type="entry name" value="Berberine bridge enzyme-like 15"/>
    <property type="match status" value="1"/>
</dbReference>
<evidence type="ECO:0000256" key="6">
    <source>
        <dbReference type="ARBA" id="ARBA00022630"/>
    </source>
</evidence>
<evidence type="ECO:0000256" key="12">
    <source>
        <dbReference type="ARBA" id="ARBA00023180"/>
    </source>
</evidence>
<evidence type="ECO:0000256" key="2">
    <source>
        <dbReference type="ARBA" id="ARBA00004191"/>
    </source>
</evidence>
<dbReference type="GO" id="GO:0071949">
    <property type="term" value="F:FAD binding"/>
    <property type="evidence" value="ECO:0007669"/>
    <property type="project" value="InterPro"/>
</dbReference>
<evidence type="ECO:0000256" key="5">
    <source>
        <dbReference type="ARBA" id="ARBA00022525"/>
    </source>
</evidence>
<keyword evidence="7 13" id="KW-0732">Signal</keyword>
<comment type="subcellular location">
    <subcellularLocation>
        <location evidence="2">Secreted</location>
        <location evidence="2">Cell wall</location>
    </subcellularLocation>
</comment>
<proteinExistence type="inferred from homology"/>
<dbReference type="SUPFAM" id="SSF56176">
    <property type="entry name" value="FAD-binding/transporter-associated domain-like"/>
    <property type="match status" value="1"/>
</dbReference>
<dbReference type="Gene3D" id="3.30.43.10">
    <property type="entry name" value="Uridine Diphospho-n-acetylenolpyruvylglucosamine Reductase, domain 2"/>
    <property type="match status" value="1"/>
</dbReference>
<keyword evidence="16" id="KW-1185">Reference proteome</keyword>
<keyword evidence="9" id="KW-0274">FAD</keyword>
<gene>
    <name evidence="15" type="ORF">ANE_LOCUS3566</name>
</gene>
<sequence>MEKLLLISLLLISTSIATSQSVTDPTAFLRCLDRQPTDRTSPNSAVAYIPTNSSFTTVLRRRIPNLRFDKPTTPKPLVIVAAATWTHIQAALGCARELSLQVRIRSGGHDFEGLSYTSTVPFFVLDMFSFKSVDVNLTERTAWVESGATIGELYYRIAEKSNVLGFPAGLSTTLGVGGHFSGGGYGNLMRKYGLSVDNIRIRNR</sequence>
<evidence type="ECO:0000256" key="10">
    <source>
        <dbReference type="ARBA" id="ARBA00023002"/>
    </source>
</evidence>
<dbReference type="InterPro" id="IPR016169">
    <property type="entry name" value="FAD-bd_PCMH_sub2"/>
</dbReference>
<dbReference type="InterPro" id="IPR016167">
    <property type="entry name" value="FAD-bd_PCMH_sub1"/>
</dbReference>
<dbReference type="GO" id="GO:0016491">
    <property type="term" value="F:oxidoreductase activity"/>
    <property type="evidence" value="ECO:0007669"/>
    <property type="project" value="UniProtKB-KW"/>
</dbReference>
<keyword evidence="11" id="KW-1015">Disulfide bond</keyword>
<evidence type="ECO:0000256" key="9">
    <source>
        <dbReference type="ARBA" id="ARBA00022827"/>
    </source>
</evidence>
<keyword evidence="8" id="KW-0547">Nucleotide-binding</keyword>
<evidence type="ECO:0000256" key="8">
    <source>
        <dbReference type="ARBA" id="ARBA00022741"/>
    </source>
</evidence>
<evidence type="ECO:0000256" key="13">
    <source>
        <dbReference type="SAM" id="SignalP"/>
    </source>
</evidence>
<evidence type="ECO:0000256" key="3">
    <source>
        <dbReference type="ARBA" id="ARBA00005466"/>
    </source>
</evidence>
<dbReference type="PANTHER" id="PTHR32448">
    <property type="entry name" value="OS08G0158400 PROTEIN"/>
    <property type="match status" value="1"/>
</dbReference>
<comment type="caution">
    <text evidence="15">The sequence shown here is derived from an EMBL/GenBank/DDBJ whole genome shotgun (WGS) entry which is preliminary data.</text>
</comment>
<organism evidence="15 16">
    <name type="scientific">Arabis nemorensis</name>
    <dbReference type="NCBI Taxonomy" id="586526"/>
    <lineage>
        <taxon>Eukaryota</taxon>
        <taxon>Viridiplantae</taxon>
        <taxon>Streptophyta</taxon>
        <taxon>Embryophyta</taxon>
        <taxon>Tracheophyta</taxon>
        <taxon>Spermatophyta</taxon>
        <taxon>Magnoliopsida</taxon>
        <taxon>eudicotyledons</taxon>
        <taxon>Gunneridae</taxon>
        <taxon>Pentapetalae</taxon>
        <taxon>rosids</taxon>
        <taxon>malvids</taxon>
        <taxon>Brassicales</taxon>
        <taxon>Brassicaceae</taxon>
        <taxon>Arabideae</taxon>
        <taxon>Arabis</taxon>
    </lineage>
</organism>
<keyword evidence="4" id="KW-0134">Cell wall</keyword>
<keyword evidence="6" id="KW-0285">Flavoprotein</keyword>
<evidence type="ECO:0000313" key="16">
    <source>
        <dbReference type="Proteomes" id="UP000489600"/>
    </source>
</evidence>
<dbReference type="AlphaFoldDB" id="A0A565AUP8"/>
<dbReference type="PROSITE" id="PS51387">
    <property type="entry name" value="FAD_PCMH"/>
    <property type="match status" value="1"/>
</dbReference>
<keyword evidence="5" id="KW-0964">Secreted</keyword>
<dbReference type="OrthoDB" id="407275at2759"/>
<feature type="chain" id="PRO_5021739021" description="FAD-binding PCMH-type domain-containing protein" evidence="13">
    <location>
        <begin position="20"/>
        <end position="204"/>
    </location>
</feature>
<protein>
    <recommendedName>
        <fullName evidence="14">FAD-binding PCMH-type domain-containing protein</fullName>
    </recommendedName>
</protein>
<comment type="similarity">
    <text evidence="3">Belongs to the oxygen-dependent FAD-linked oxidoreductase family.</text>
</comment>
<dbReference type="InterPro" id="IPR006094">
    <property type="entry name" value="Oxid_FAD_bind_N"/>
</dbReference>
<dbReference type="Pfam" id="PF01565">
    <property type="entry name" value="FAD_binding_4"/>
    <property type="match status" value="1"/>
</dbReference>
<evidence type="ECO:0000256" key="1">
    <source>
        <dbReference type="ARBA" id="ARBA00001974"/>
    </source>
</evidence>
<keyword evidence="10" id="KW-0560">Oxidoreductase</keyword>
<name>A0A565AUP8_9BRAS</name>
<dbReference type="Proteomes" id="UP000489600">
    <property type="component" value="Unassembled WGS sequence"/>
</dbReference>
<dbReference type="InterPro" id="IPR016166">
    <property type="entry name" value="FAD-bd_PCMH"/>
</dbReference>